<feature type="transmembrane region" description="Helical" evidence="2">
    <location>
        <begin position="101"/>
        <end position="119"/>
    </location>
</feature>
<feature type="transmembrane region" description="Helical" evidence="2">
    <location>
        <begin position="75"/>
        <end position="95"/>
    </location>
</feature>
<feature type="transmembrane region" description="Helical" evidence="2">
    <location>
        <begin position="353"/>
        <end position="377"/>
    </location>
</feature>
<dbReference type="EnsemblMetazoa" id="AALFPA23_009170.R12578">
    <property type="protein sequence ID" value="AALFPA23_009170.P12578"/>
    <property type="gene ID" value="AALFPA23_009170"/>
</dbReference>
<feature type="transmembrane region" description="Helical" evidence="2">
    <location>
        <begin position="326"/>
        <end position="347"/>
    </location>
</feature>
<evidence type="ECO:0000256" key="1">
    <source>
        <dbReference type="SAM" id="MobiDB-lite"/>
    </source>
</evidence>
<feature type="compositionally biased region" description="Basic and acidic residues" evidence="1">
    <location>
        <begin position="595"/>
        <end position="604"/>
    </location>
</feature>
<feature type="region of interest" description="Disordered" evidence="1">
    <location>
        <begin position="490"/>
        <end position="557"/>
    </location>
</feature>
<keyword evidence="2" id="KW-0812">Transmembrane</keyword>
<sequence>MQHLSLLTAVWSYVPAGLTFGYLLMLPLTGLPPFIGIYDETMFWPFIVAIITLLISVALTNGLKLNFRKCQFVHLYVVFAGALLFLASGLLFLLVKNVIPGIYLGACGLGMTLIPGLSLCHIRAPGRWRALYMGSCSFWFLAGVAATSTIFLNDFSVSVNFSETVHTNYSICMMTAAVFTIMLVAINEMLQREGIVDYKKPLDFDTDIAHESGKLMGRTEGRNLYNNFTTSAEPTNGAGAKQWNTSTEHIIMGGMGSGKNYHKLWMFYMIFTKLQGFIAFYWLFVFHSVIYTIQLFGQTYGYSVFWFMVLGSLMGIIAMQLLSPKLVYVFSSMLHTVGLILAIAYYSTDAGSISMGIALLIFYTFIGASLSIPAINILELSPLNFNESFLAIGSILELIGIALMQYFSVTNSSVMPNSIDNHKEIAAAHYISMIVLSVILQVIVLWHMPNTYKKSLVEIKSDLSRMTSYFAFSKMMVPVTQHTATARTFAESVTSEHPEQEENRLSTRNGHLATRYNERSDDSTGRQSPYNDFSETRYNRRTLVERAPSPVAERDDPYLQEQLQRQHERNYIHSRQQHYQYQPRDSPEPQQYNYRPERQPDYRQSRYVPEPEDYPQDRISETPQPRYNPPLLSRHQYYEEYSQERQQKPPTPQPKPLPVRQPSVTPTDSQSPAPSLIRRSANPSATVKSEPGYVSRPRLLAQKSEAPAPPPLPPADYLTKSLPRIKPDRQQSRESIHPVLIPKPPKEEEEIVPGVEYSHNLRPSEFLRQTRQSEMYRKSQVLAT</sequence>
<protein>
    <submittedName>
        <fullName evidence="3">Uncharacterized protein</fullName>
    </submittedName>
</protein>
<keyword evidence="4" id="KW-1185">Reference proteome</keyword>
<feature type="transmembrane region" description="Helical" evidence="2">
    <location>
        <begin position="265"/>
        <end position="293"/>
    </location>
</feature>
<dbReference type="SUPFAM" id="SSF103473">
    <property type="entry name" value="MFS general substrate transporter"/>
    <property type="match status" value="1"/>
</dbReference>
<keyword evidence="2" id="KW-0472">Membrane</keyword>
<keyword evidence="2" id="KW-1133">Transmembrane helix</keyword>
<feature type="compositionally biased region" description="Pro residues" evidence="1">
    <location>
        <begin position="649"/>
        <end position="659"/>
    </location>
</feature>
<feature type="transmembrane region" description="Helical" evidence="2">
    <location>
        <begin position="131"/>
        <end position="152"/>
    </location>
</feature>
<name>A0ABM1YHD8_AEDAL</name>
<dbReference type="RefSeq" id="XP_062700824.1">
    <property type="nucleotide sequence ID" value="XM_062844840.1"/>
</dbReference>
<dbReference type="InterPro" id="IPR036259">
    <property type="entry name" value="MFS_trans_sf"/>
</dbReference>
<feature type="compositionally biased region" description="Basic and acidic residues" evidence="1">
    <location>
        <begin position="725"/>
        <end position="736"/>
    </location>
</feature>
<dbReference type="GeneID" id="109422117"/>
<evidence type="ECO:0000313" key="4">
    <source>
        <dbReference type="Proteomes" id="UP000069940"/>
    </source>
</evidence>
<dbReference type="Proteomes" id="UP000069940">
    <property type="component" value="Unassembled WGS sequence"/>
</dbReference>
<feature type="transmembrane region" description="Helical" evidence="2">
    <location>
        <begin position="299"/>
        <end position="319"/>
    </location>
</feature>
<dbReference type="RefSeq" id="XP_029710690.2">
    <property type="nucleotide sequence ID" value="XM_029854830.2"/>
</dbReference>
<evidence type="ECO:0000313" key="3">
    <source>
        <dbReference type="EnsemblMetazoa" id="AALFPA23_009170.P12577"/>
    </source>
</evidence>
<reference evidence="3" key="2">
    <citation type="submission" date="2025-05" db="UniProtKB">
        <authorList>
            <consortium name="EnsemblMetazoa"/>
        </authorList>
    </citation>
    <scope>IDENTIFICATION</scope>
    <source>
        <strain evidence="3">Foshan</strain>
    </source>
</reference>
<evidence type="ECO:0000256" key="2">
    <source>
        <dbReference type="SAM" id="Phobius"/>
    </source>
</evidence>
<accession>A0ABM1YHD8</accession>
<dbReference type="CDD" id="cd06174">
    <property type="entry name" value="MFS"/>
    <property type="match status" value="1"/>
</dbReference>
<dbReference type="RefSeq" id="XP_062700823.1">
    <property type="nucleotide sequence ID" value="XM_062844839.1"/>
</dbReference>
<reference evidence="4" key="1">
    <citation type="journal article" date="2015" name="Proc. Natl. Acad. Sci. U.S.A.">
        <title>Genome sequence of the Asian Tiger mosquito, Aedes albopictus, reveals insights into its biology, genetics, and evolution.</title>
        <authorList>
            <person name="Chen X.G."/>
            <person name="Jiang X."/>
            <person name="Gu J."/>
            <person name="Xu M."/>
            <person name="Wu Y."/>
            <person name="Deng Y."/>
            <person name="Zhang C."/>
            <person name="Bonizzoni M."/>
            <person name="Dermauw W."/>
            <person name="Vontas J."/>
            <person name="Armbruster P."/>
            <person name="Huang X."/>
            <person name="Yang Y."/>
            <person name="Zhang H."/>
            <person name="He W."/>
            <person name="Peng H."/>
            <person name="Liu Y."/>
            <person name="Wu K."/>
            <person name="Chen J."/>
            <person name="Lirakis M."/>
            <person name="Topalis P."/>
            <person name="Van Leeuwen T."/>
            <person name="Hall A.B."/>
            <person name="Jiang X."/>
            <person name="Thorpe C."/>
            <person name="Mueller R.L."/>
            <person name="Sun C."/>
            <person name="Waterhouse R.M."/>
            <person name="Yan G."/>
            <person name="Tu Z.J."/>
            <person name="Fang X."/>
            <person name="James A.A."/>
        </authorList>
    </citation>
    <scope>NUCLEOTIDE SEQUENCE [LARGE SCALE GENOMIC DNA]</scope>
    <source>
        <strain evidence="4">Foshan</strain>
    </source>
</reference>
<dbReference type="RefSeq" id="XP_019552290.3">
    <property type="nucleotide sequence ID" value="XM_019696745.3"/>
</dbReference>
<feature type="transmembrane region" description="Helical" evidence="2">
    <location>
        <begin position="167"/>
        <end position="186"/>
    </location>
</feature>
<feature type="compositionally biased region" description="Basic and acidic residues" evidence="1">
    <location>
        <begin position="534"/>
        <end position="544"/>
    </location>
</feature>
<feature type="compositionally biased region" description="Basic and acidic residues" evidence="1">
    <location>
        <begin position="494"/>
        <end position="505"/>
    </location>
</feature>
<feature type="transmembrane region" description="Helical" evidence="2">
    <location>
        <begin position="427"/>
        <end position="446"/>
    </location>
</feature>
<feature type="transmembrane region" description="Helical" evidence="2">
    <location>
        <begin position="389"/>
        <end position="407"/>
    </location>
</feature>
<feature type="transmembrane region" description="Helical" evidence="2">
    <location>
        <begin position="43"/>
        <end position="63"/>
    </location>
</feature>
<proteinExistence type="predicted"/>
<dbReference type="EnsemblMetazoa" id="AALFPA23_009170.R12577">
    <property type="protein sequence ID" value="AALFPA23_009170.P12577"/>
    <property type="gene ID" value="AALFPA23_009170"/>
</dbReference>
<feature type="compositionally biased region" description="Basic and acidic residues" evidence="1">
    <location>
        <begin position="636"/>
        <end position="647"/>
    </location>
</feature>
<organism evidence="3 4">
    <name type="scientific">Aedes albopictus</name>
    <name type="common">Asian tiger mosquito</name>
    <name type="synonym">Stegomyia albopicta</name>
    <dbReference type="NCBI Taxonomy" id="7160"/>
    <lineage>
        <taxon>Eukaryota</taxon>
        <taxon>Metazoa</taxon>
        <taxon>Ecdysozoa</taxon>
        <taxon>Arthropoda</taxon>
        <taxon>Hexapoda</taxon>
        <taxon>Insecta</taxon>
        <taxon>Pterygota</taxon>
        <taxon>Neoptera</taxon>
        <taxon>Endopterygota</taxon>
        <taxon>Diptera</taxon>
        <taxon>Nematocera</taxon>
        <taxon>Culicoidea</taxon>
        <taxon>Culicidae</taxon>
        <taxon>Culicinae</taxon>
        <taxon>Aedini</taxon>
        <taxon>Aedes</taxon>
        <taxon>Stegomyia</taxon>
    </lineage>
</organism>
<feature type="compositionally biased region" description="Polar residues" evidence="1">
    <location>
        <begin position="663"/>
        <end position="673"/>
    </location>
</feature>
<feature type="region of interest" description="Disordered" evidence="1">
    <location>
        <begin position="576"/>
        <end position="784"/>
    </location>
</feature>
<dbReference type="EnsemblMetazoa" id="AALFPA23_009170.R12576">
    <property type="protein sequence ID" value="AALFPA23_009170.P12576"/>
    <property type="gene ID" value="AALFPA23_009170"/>
</dbReference>
<dbReference type="EnsemblMetazoa" id="AALFPA23_009170.R12579">
    <property type="protein sequence ID" value="AALFPA23_009170.P12579"/>
    <property type="gene ID" value="AALFPA23_009170"/>
</dbReference>